<proteinExistence type="predicted"/>
<dbReference type="InterPro" id="IPR011050">
    <property type="entry name" value="Pectin_lyase_fold/virulence"/>
</dbReference>
<sequence>MHQRLEHLLYLGRSTAQIISWKLSRRFRTGRRSGGRLGKGTAAYQRQPLSLMGLEQRLLMSAVPLDVIEAGEAEELDGPLLIQGDAGLTEGDSPAVEDTAQAGAVLVFLDPSVTDFDAVLASLTANTPEADLYLLSDNSSGVAQITEVLSERSDVHSLHIVAGTEGVNSVFGSEDLDQVTLNQYVGSIAAWNDALYNAGEIHFYDTDFASSLEGQTFLQVMELLTGTTVTESSSSSLRTQVEASLVGSGAVVSWDLIQQDSIIVTTTSDVNDVGLGAFDRDDLAANRGADGEVSLREAIIAANHSAGIDRIAFDIGDAQPDEISLLAALPEITDSVVIDGHAANADLPMPGVSLQGNDLAIDGLVLGTGSDGSYLIGLSVMNLGGSGIVVESANNTIVGNWLGGLSLTTGLADSDLAIAADGLRIHSDGNTIGGRTDDEQNVLGVMDGNGIALIDASNNQIHGNRIGVAASQPTAAAIGQSGIQLSGNSDANQIGQRGSGNLVAFTGSNGITIEDESDSNLLRFNRIMAFSGLAIDLGNDGRNINDPLDADDGPNDLLNGVQLDSASIDTQGALAVNVSLQAQASADYNIDFYLSDSQGQLRRFLGQQALSTDGLGSYSGVANLTTNGLDGSNYLSAITTDDAGNSSEAVIPLQLIEDNLAPVLTVTPQSNLLFVEDGPALVLFPDVQITDDGELSGAVIETFFHALSDVRLQFEGTDSIVGTWDADARTFDLSGQASAAEYEAAIEQIELVNYTNRVGPEFGFLNLTVFDSFDQSVKASQLLAVEHVVNEVTGDVKLSGPVVVGEAATVDISGVTDPELATNIVVKWYLDGEFFLQADEFTPTNEQAGRDISASVHFVSIFSGSRSLWTDTEVILGSNQPAVGLPVIPHAAAEDQVLSVDLDAISDVDGMATSVFTYQWYRDGAAVVGATSDQYTLGDADVEAEVHVEVSFTDDRGGVNVLQSLATTAVANVDDAPVGLPAITGVATEDQTLGVDLGGISDIDGMATSVFTYQWYRDGATIVGATADQYTLGDADVDAEIHVEVSFADDRGGVNALQSLATTAVVNVDDAPVGLPVITGIATEDQTLGVELNGISDVDGMATSVFTYQWYRDGAVVVGATSDQYTLGDADVEAEIHVEVSFADDRGGVNVLQSLATTAVVNVDDAPVGLPLITGVATEDQTLGVDLNGVSDVDGMATSVFTYQWYRDGAVIVGATADQYTLGDADVDAEIHVEVSFADDRGGVNVLQSLATTAVANVDDAPVGLPVITGIATEDQTLGVDLGGISDVDGMATSVFTYQWYRDGAAVVGATADQYTLGDADVDAGIHVEVSFTDDRGGVNVLQSVATTAVVNVDDAPVGLPLITGVATEDQTLGVDLNGISDIDGMTTSVFTYQWYRDGAAVVGATSDQYTLGDADVEAEIHVEVSFTDDRGGVNVLQSLATTAVVNVDDAPLGLPLITGVATEDQTLGVELNGISDVDGMATSVFTYQWYRDGATIVGATADQYTLGDADVEAEIHVEVSFADDRGGVNVLQSVATTAVVNVDDAPIGLPVITGIATEDQTLDVDLNGVSDVDGMTTSVFSYQWYRDGAVIVGATADQYTLGDADVDAEIHVDVSFTDDRGGVNALQSLATTAVVNVDDAPVGLPLITGVVTEDQTLGVDLGGISDVDGMATSVFSYQWYRDGAVIVGATADQYTLGDADVEAEIHVEVSFTDDRGGVNALQSLATTAVVNVDDAPVGLPVITGIATEDQTLGVDLGGISDVDGMTTSVFTYQWYRDGATIVGATADQYTLGDADVDAEIHVEVSFTDDRGGVNVLQSLATTAVVNVDDAPIGLPAIAGVSTEDQTLGVDLNGISDVDGMATSVFSYQWYRDGAAVVGATADQYTLGDADVDAEIHVEVSFTDDRGGVNVLQSVATTAVVNVDDAPIGLPVIIGTAIEDRALSVDLSDLSDMDGLATSLFSYQWFRDGSVIVDATSDQFTLGDADVGNQIHVEVGFSDDQGTSYVLTSERSPVVQNVDDAPTGLPMIVGLAIEDQVLHVDTGLIQDADGIEHAVFGYQWYRDGVLVFGETSDAYTLGDEDVDSVITVEVEYTDDRGTVANLMSVATDVVANVDDDAVGLPLINGVAIEDQWLGVDTSQITDADGLSNVSFSYQWYRDQVAISGGTTDQLLLSDIDVDAQISVSVTFTDDRGMEYTRTSVLTGPVKNLDDSVTGQPVIVGQAVEDQQLSLDLAGIADADGMENAVFSYQWYRDGLVIDGATEATYTPTDADFGKNITVLVSFVDDRGGSSVTLSQPTDPVQGVNDDPTGVPVMVGTFLEEEVLYADLSGLVDPDGLPSAYQYQWFKDGVAISGADQQAYALTIDDVAQRVSVQVEYVDLQGTREVLRSAESPLIDNINDPPELQDLGFEIRFGESLDAAAEFFQQQAFDIDGDELEAIVVSTPSSGTLEVQPDGSFVFTPRTGFFGEVSFSWVAFDGEFISDAATVTIVIAPPIDTTLPPDEGGGTGTSQPGSSGGPGTADANDEGLSQSDLDQLKGHGASKLDDSSLVGEQAIEESGDEQFESSLLVFAYASDSIRQGANGHEIDVRVHSLKPLLTEQSHNQSSVSLYTEVAESVADSIDWAHYNFAEVNRHIWEQLNYSESHLSTILRNRQILAGSFGAATGGIAFAIVSWLRNSVLLLGVLQQRPIWSSMDPLLLIQGLRDQDTESLEDVFKDQKEKLYGSGESVV</sequence>
<gene>
    <name evidence="3" type="ORF">SV7mr_45520</name>
</gene>
<dbReference type="EMBL" id="CP036272">
    <property type="protein sequence ID" value="QDT62011.1"/>
    <property type="molecule type" value="Genomic_DNA"/>
</dbReference>
<dbReference type="RefSeq" id="WP_145276477.1">
    <property type="nucleotide sequence ID" value="NZ_CP036272.1"/>
</dbReference>
<feature type="region of interest" description="Disordered" evidence="1">
    <location>
        <begin position="2494"/>
        <end position="2546"/>
    </location>
</feature>
<dbReference type="Pfam" id="PF14252">
    <property type="entry name" value="DUF4347"/>
    <property type="match status" value="1"/>
</dbReference>
<accession>A0A517T0Z3</accession>
<dbReference type="Pfam" id="PF17963">
    <property type="entry name" value="Big_9"/>
    <property type="match status" value="1"/>
</dbReference>
<keyword evidence="4" id="KW-1185">Reference proteome</keyword>
<dbReference type="GO" id="GO:0016301">
    <property type="term" value="F:kinase activity"/>
    <property type="evidence" value="ECO:0007669"/>
    <property type="project" value="UniProtKB-KW"/>
</dbReference>
<keyword evidence="3" id="KW-0418">Kinase</keyword>
<dbReference type="SUPFAM" id="SSF51126">
    <property type="entry name" value="Pectin lyase-like"/>
    <property type="match status" value="1"/>
</dbReference>
<keyword evidence="3" id="KW-0808">Transferase</keyword>
<dbReference type="OrthoDB" id="254354at2"/>
<dbReference type="Proteomes" id="UP000315003">
    <property type="component" value="Chromosome"/>
</dbReference>
<dbReference type="InterPro" id="IPR025592">
    <property type="entry name" value="DUF4347"/>
</dbReference>
<feature type="compositionally biased region" description="Gly residues" evidence="1">
    <location>
        <begin position="2502"/>
        <end position="2518"/>
    </location>
</feature>
<evidence type="ECO:0000259" key="2">
    <source>
        <dbReference type="Pfam" id="PF14252"/>
    </source>
</evidence>
<organism evidence="3 4">
    <name type="scientific">Stieleria bergensis</name>
    <dbReference type="NCBI Taxonomy" id="2528025"/>
    <lineage>
        <taxon>Bacteria</taxon>
        <taxon>Pseudomonadati</taxon>
        <taxon>Planctomycetota</taxon>
        <taxon>Planctomycetia</taxon>
        <taxon>Pirellulales</taxon>
        <taxon>Pirellulaceae</taxon>
        <taxon>Stieleria</taxon>
    </lineage>
</organism>
<protein>
    <submittedName>
        <fullName evidence="3">Aspartate kinase</fullName>
    </submittedName>
</protein>
<evidence type="ECO:0000313" key="4">
    <source>
        <dbReference type="Proteomes" id="UP000315003"/>
    </source>
</evidence>
<reference evidence="3 4" key="1">
    <citation type="submission" date="2019-02" db="EMBL/GenBank/DDBJ databases">
        <title>Deep-cultivation of Planctomycetes and their phenomic and genomic characterization uncovers novel biology.</title>
        <authorList>
            <person name="Wiegand S."/>
            <person name="Jogler M."/>
            <person name="Boedeker C."/>
            <person name="Pinto D."/>
            <person name="Vollmers J."/>
            <person name="Rivas-Marin E."/>
            <person name="Kohn T."/>
            <person name="Peeters S.H."/>
            <person name="Heuer A."/>
            <person name="Rast P."/>
            <person name="Oberbeckmann S."/>
            <person name="Bunk B."/>
            <person name="Jeske O."/>
            <person name="Meyerdierks A."/>
            <person name="Storesund J.E."/>
            <person name="Kallscheuer N."/>
            <person name="Luecker S."/>
            <person name="Lage O.M."/>
            <person name="Pohl T."/>
            <person name="Merkel B.J."/>
            <person name="Hornburger P."/>
            <person name="Mueller R.-W."/>
            <person name="Bruemmer F."/>
            <person name="Labrenz M."/>
            <person name="Spormann A.M."/>
            <person name="Op den Camp H."/>
            <person name="Overmann J."/>
            <person name="Amann R."/>
            <person name="Jetten M.S.M."/>
            <person name="Mascher T."/>
            <person name="Medema M.H."/>
            <person name="Devos D.P."/>
            <person name="Kaster A.-K."/>
            <person name="Ovreas L."/>
            <person name="Rohde M."/>
            <person name="Galperin M.Y."/>
            <person name="Jogler C."/>
        </authorList>
    </citation>
    <scope>NUCLEOTIDE SEQUENCE [LARGE SCALE GENOMIC DNA]</scope>
    <source>
        <strain evidence="3 4">SV_7m_r</strain>
    </source>
</reference>
<evidence type="ECO:0000313" key="3">
    <source>
        <dbReference type="EMBL" id="QDT62011.1"/>
    </source>
</evidence>
<name>A0A517T0Z3_9BACT</name>
<feature type="compositionally biased region" description="Basic and acidic residues" evidence="1">
    <location>
        <begin position="2533"/>
        <end position="2545"/>
    </location>
</feature>
<feature type="domain" description="DUF4347" evidence="2">
    <location>
        <begin position="106"/>
        <end position="234"/>
    </location>
</feature>
<evidence type="ECO:0000256" key="1">
    <source>
        <dbReference type="SAM" id="MobiDB-lite"/>
    </source>
</evidence>
<dbReference type="Gene3D" id="2.60.40.2700">
    <property type="match status" value="16"/>
</dbReference>
<dbReference type="Gene3D" id="2.60.40.2810">
    <property type="match status" value="1"/>
</dbReference>